<organism evidence="6 7">
    <name type="scientific">Kozakia baliensis</name>
    <dbReference type="NCBI Taxonomy" id="153496"/>
    <lineage>
        <taxon>Bacteria</taxon>
        <taxon>Pseudomonadati</taxon>
        <taxon>Pseudomonadota</taxon>
        <taxon>Alphaproteobacteria</taxon>
        <taxon>Acetobacterales</taxon>
        <taxon>Acetobacteraceae</taxon>
        <taxon>Kozakia</taxon>
    </lineage>
</organism>
<protein>
    <recommendedName>
        <fullName evidence="5">Translocation and assembly module TamB C-terminal domain-containing protein</fullName>
    </recommendedName>
</protein>
<evidence type="ECO:0000259" key="5">
    <source>
        <dbReference type="Pfam" id="PF04357"/>
    </source>
</evidence>
<sequence>MTADAPKKPHRRRRIIAWVAGLALGVPVGLLTVTVATVLVAANTAPGQRYIAHETSALTGGMVQIDGFSGTFPTSLRIRHLAVNDAKGSWLTVDDLALGWSPLALIHMDVSAQYLTASKLAVIRLPESSSQTEPQKTASTGKSSLHFRIDLAKIQVDRIEVGAPLAGVPAAFALNGHVKLQDLAPVLDGLALDHLPRSDIGIDLKRLDGPGHLALDFSSPRGAIGIHLVAQDGAGGFITSVAKMEQFDPADLRLDLHGPLQQARLDFGAKAGPVTASIAGPLDLLKNRGDLTIHAQAPAMSPQPSIAWNAMNLAAHVKGDLKAPAGDGALDIDQLAANGAAIGHLRATFDGDDSADETASRVHLHMTADGLRVPGAPPALLASAPLVADLVLHPKAQGMPVTLNVTHPLVQLGAQAMLKPAAHGALDLTLPNLTPLGQIGKVDLAGHDVTHADFALPETVQQALTLNVISALAITGGMKPAVGLVGPDGKLALNLAMTTQGEGKAQSRHIDIKHLTFDGRAVHLKDEGQVDLADKTTLATQAHLTLTDLTRIDPSLRGHTDIDLEAQGATDDLAAKTHIAALFGTKTVPQGPITLDAAFTHLPKAPEGTITASGTLDRANLLLDTALSRDEQGNSHIDLHKLDWNSLTGRGKLMLPNGAKVPLGDMDIQARNLADFSALVGQKLAGHLGLTVHTTQPDTHKPPRVALSLGGMVRSDAASVGKLDLGGTVVDPAGDPDLDMKLAVNGLSAQGITGQANATALGKQSALAITAKANLQNVMDAPANLDTALLLNLPKKQVRLDRLTGVVKGEALRLASPALVSFGEKMGVDRLRLSVAPPGVAPASLDVAGTIKPALNMQARVDHLTPALAKPFAPSLDAVGTLSAQAKLGGTLEKPTGNASLTARGVRMRTGPAASLPPASMDATVALLGTSARIDTALNAGSKIALTVRGTAPTGKTGPLALNANGHVDLSVANAVAGAQGMALGGQVAVNMGVAGTMAAPRATGQIGLQQVSFNDYAQGVRLSDINGALVASGDSLALQNIVAKAGSGTIGLNGTVGVLRAGMPLDLHIVAQKAQPITSDLLTMMLDSDLHIYGQATTRLDVDGKLRIPTATVNIPNSMPASVPQLEVIRPGQKAPTRESSLLIGLNIDVISPGSFFVRGHGLDAEMMGKLHVGGLSSAPQVSGGFDLRRGNFNLAGINLNFTHGRVGFNGSGVTHKLDPTLDFRADRNVQGTLASLLVTGYASEPKIDFTSSPSLPRDQVLAMLLFGTTTASLSTTQMAELGAAVAQIAGGSSFDPLGKIRNTLGLDRFAVGGGNGVDNGGASLEAGKYVMKGVYVGAKQATSGSGTQAQVQVDLTKRLKLNTTVGTGGQVNGFTTPENDPGSSVGLSYGFDY</sequence>
<reference evidence="6 7" key="1">
    <citation type="journal article" date="2016" name="Microb. Cell Fact.">
        <title>Dissection of exopolysaccharide biosynthesis in Kozakia baliensis.</title>
        <authorList>
            <person name="Brandt J.U."/>
            <person name="Jakob F."/>
            <person name="Behr J."/>
            <person name="Geissler A.J."/>
            <person name="Vogel R.F."/>
        </authorList>
    </citation>
    <scope>NUCLEOTIDE SEQUENCE [LARGE SCALE GENOMIC DNA]</scope>
    <source>
        <strain evidence="6 7">DSM 14400</strain>
    </source>
</reference>
<dbReference type="Proteomes" id="UP000179145">
    <property type="component" value="Chromosome"/>
</dbReference>
<evidence type="ECO:0000256" key="3">
    <source>
        <dbReference type="ARBA" id="ARBA00022989"/>
    </source>
</evidence>
<dbReference type="PANTHER" id="PTHR36985">
    <property type="entry name" value="TRANSLOCATION AND ASSEMBLY MODULE SUBUNIT TAMB"/>
    <property type="match status" value="1"/>
</dbReference>
<dbReference type="OrthoDB" id="7784409at2"/>
<evidence type="ECO:0000256" key="1">
    <source>
        <dbReference type="ARBA" id="ARBA00004167"/>
    </source>
</evidence>
<accession>A0A1D8US67</accession>
<name>A0A1D8US67_9PROT</name>
<evidence type="ECO:0000256" key="4">
    <source>
        <dbReference type="ARBA" id="ARBA00023136"/>
    </source>
</evidence>
<dbReference type="GO" id="GO:0009306">
    <property type="term" value="P:protein secretion"/>
    <property type="evidence" value="ECO:0007669"/>
    <property type="project" value="InterPro"/>
</dbReference>
<dbReference type="GO" id="GO:0097347">
    <property type="term" value="C:TAM protein secretion complex"/>
    <property type="evidence" value="ECO:0007669"/>
    <property type="project" value="TreeGrafter"/>
</dbReference>
<feature type="domain" description="Translocation and assembly module TamB C-terminal" evidence="5">
    <location>
        <begin position="1044"/>
        <end position="1395"/>
    </location>
</feature>
<comment type="subcellular location">
    <subcellularLocation>
        <location evidence="1">Membrane</location>
        <topology evidence="1">Single-pass membrane protein</topology>
    </subcellularLocation>
</comment>
<dbReference type="KEGG" id="kba:A0U89_04515"/>
<keyword evidence="3" id="KW-1133">Transmembrane helix</keyword>
<proteinExistence type="predicted"/>
<dbReference type="RefSeq" id="WP_070402258.1">
    <property type="nucleotide sequence ID" value="NZ_BJVW01000002.1"/>
</dbReference>
<keyword evidence="7" id="KW-1185">Reference proteome</keyword>
<keyword evidence="2" id="KW-0812">Transmembrane</keyword>
<dbReference type="EMBL" id="CP014674">
    <property type="protein sequence ID" value="AOX16505.1"/>
    <property type="molecule type" value="Genomic_DNA"/>
</dbReference>
<evidence type="ECO:0000256" key="2">
    <source>
        <dbReference type="ARBA" id="ARBA00022692"/>
    </source>
</evidence>
<dbReference type="STRING" id="153496.A0U89_04515"/>
<dbReference type="PANTHER" id="PTHR36985:SF1">
    <property type="entry name" value="TRANSLOCATION AND ASSEMBLY MODULE SUBUNIT TAMB"/>
    <property type="match status" value="1"/>
</dbReference>
<dbReference type="InterPro" id="IPR007452">
    <property type="entry name" value="TamB_C"/>
</dbReference>
<dbReference type="Pfam" id="PF04357">
    <property type="entry name" value="TamB"/>
    <property type="match status" value="1"/>
</dbReference>
<keyword evidence="4" id="KW-0472">Membrane</keyword>
<gene>
    <name evidence="6" type="ORF">A0U89_04515</name>
</gene>
<dbReference type="eggNOG" id="COG2911">
    <property type="taxonomic scope" value="Bacteria"/>
</dbReference>
<evidence type="ECO:0000313" key="7">
    <source>
        <dbReference type="Proteomes" id="UP000179145"/>
    </source>
</evidence>
<evidence type="ECO:0000313" key="6">
    <source>
        <dbReference type="EMBL" id="AOX16505.1"/>
    </source>
</evidence>
<dbReference type="GO" id="GO:0005886">
    <property type="term" value="C:plasma membrane"/>
    <property type="evidence" value="ECO:0007669"/>
    <property type="project" value="InterPro"/>
</dbReference>